<dbReference type="InterPro" id="IPR015943">
    <property type="entry name" value="WD40/YVTN_repeat-like_dom_sf"/>
</dbReference>
<dbReference type="Pfam" id="PF03178">
    <property type="entry name" value="CPSF_A"/>
    <property type="match status" value="1"/>
</dbReference>
<dbReference type="InterPro" id="IPR004871">
    <property type="entry name" value="RSE1/DDB1/CPSF1_C"/>
</dbReference>
<dbReference type="PROSITE" id="PS50177">
    <property type="entry name" value="NTF2_DOMAIN"/>
    <property type="match status" value="1"/>
</dbReference>
<reference evidence="3 4" key="1">
    <citation type="submission" date="2024-01" db="EMBL/GenBank/DDBJ databases">
        <title>The genomes of 5 underutilized Papilionoideae crops provide insights into root nodulation and disease resistanc.</title>
        <authorList>
            <person name="Yuan L."/>
        </authorList>
    </citation>
    <scope>NUCLEOTIDE SEQUENCE [LARGE SCALE GENOMIC DNA]</scope>
    <source>
        <strain evidence="3">ZHUSHIDOU_FW_LH</strain>
        <tissue evidence="3">Leaf</tissue>
    </source>
</reference>
<proteinExistence type="predicted"/>
<dbReference type="GO" id="GO:1990904">
    <property type="term" value="C:ribonucleoprotein complex"/>
    <property type="evidence" value="ECO:0007669"/>
    <property type="project" value="TreeGrafter"/>
</dbReference>
<dbReference type="EMBL" id="JAYWIO010000008">
    <property type="protein sequence ID" value="KAK7244494.1"/>
    <property type="molecule type" value="Genomic_DNA"/>
</dbReference>
<keyword evidence="4" id="KW-1185">Reference proteome</keyword>
<organism evidence="3 4">
    <name type="scientific">Crotalaria pallida</name>
    <name type="common">Smooth rattlebox</name>
    <name type="synonym">Crotalaria striata</name>
    <dbReference type="NCBI Taxonomy" id="3830"/>
    <lineage>
        <taxon>Eukaryota</taxon>
        <taxon>Viridiplantae</taxon>
        <taxon>Streptophyta</taxon>
        <taxon>Embryophyta</taxon>
        <taxon>Tracheophyta</taxon>
        <taxon>Spermatophyta</taxon>
        <taxon>Magnoliopsida</taxon>
        <taxon>eudicotyledons</taxon>
        <taxon>Gunneridae</taxon>
        <taxon>Pentapetalae</taxon>
        <taxon>rosids</taxon>
        <taxon>fabids</taxon>
        <taxon>Fabales</taxon>
        <taxon>Fabaceae</taxon>
        <taxon>Papilionoideae</taxon>
        <taxon>50 kb inversion clade</taxon>
        <taxon>genistoids sensu lato</taxon>
        <taxon>core genistoids</taxon>
        <taxon>Crotalarieae</taxon>
        <taxon>Crotalaria</taxon>
    </lineage>
</organism>
<dbReference type="GO" id="GO:0003729">
    <property type="term" value="F:mRNA binding"/>
    <property type="evidence" value="ECO:0007669"/>
    <property type="project" value="TreeGrafter"/>
</dbReference>
<dbReference type="GO" id="GO:0005829">
    <property type="term" value="C:cytosol"/>
    <property type="evidence" value="ECO:0007669"/>
    <property type="project" value="TreeGrafter"/>
</dbReference>
<dbReference type="GO" id="GO:0005634">
    <property type="term" value="C:nucleus"/>
    <property type="evidence" value="ECO:0007669"/>
    <property type="project" value="InterPro"/>
</dbReference>
<gene>
    <name evidence="3" type="ORF">RIF29_39317</name>
</gene>
<keyword evidence="1" id="KW-0694">RNA-binding</keyword>
<sequence>MVTSVTADVNRIAVGDCCDGILFYCYHEEARKFEQLYPDPSQRLVAGCILMDSETAVVSDRKGGIVVLCTTYLEGCCAVSALRVGASVPEDSRMTESSGKRKYLMVIGINTAFRRRKRRDSVRATWMPQASQPTTPNAQVVGNAFVEQYYHILHHSPELVYRFYHDSSVKPS</sequence>
<dbReference type="InterPro" id="IPR002075">
    <property type="entry name" value="NTF2_dom"/>
</dbReference>
<accession>A0AAN9E1H5</accession>
<feature type="domain" description="NTF2" evidence="2">
    <location>
        <begin position="141"/>
        <end position="172"/>
    </location>
</feature>
<dbReference type="Pfam" id="PF02136">
    <property type="entry name" value="NTF2"/>
    <property type="match status" value="1"/>
</dbReference>
<dbReference type="Gene3D" id="3.10.450.50">
    <property type="match status" value="1"/>
</dbReference>
<evidence type="ECO:0000259" key="2">
    <source>
        <dbReference type="PROSITE" id="PS50177"/>
    </source>
</evidence>
<dbReference type="Proteomes" id="UP001372338">
    <property type="component" value="Unassembled WGS sequence"/>
</dbReference>
<dbReference type="InterPro" id="IPR018222">
    <property type="entry name" value="Nuclear_transport_factor_2_euk"/>
</dbReference>
<dbReference type="SUPFAM" id="SSF54427">
    <property type="entry name" value="NTF2-like"/>
    <property type="match status" value="1"/>
</dbReference>
<dbReference type="InterPro" id="IPR039539">
    <property type="entry name" value="Ras_GTPase_bind_prot"/>
</dbReference>
<evidence type="ECO:0000313" key="4">
    <source>
        <dbReference type="Proteomes" id="UP001372338"/>
    </source>
</evidence>
<dbReference type="InterPro" id="IPR032710">
    <property type="entry name" value="NTF2-like_dom_sf"/>
</dbReference>
<name>A0AAN9E1H5_CROPI</name>
<protein>
    <recommendedName>
        <fullName evidence="2">NTF2 domain-containing protein</fullName>
    </recommendedName>
</protein>
<dbReference type="Gene3D" id="2.130.10.10">
    <property type="entry name" value="YVTN repeat-like/Quinoprotein amine dehydrogenase"/>
    <property type="match status" value="1"/>
</dbReference>
<evidence type="ECO:0000313" key="3">
    <source>
        <dbReference type="EMBL" id="KAK7244494.1"/>
    </source>
</evidence>
<dbReference type="PANTHER" id="PTHR10693">
    <property type="entry name" value="RAS GTPASE-ACTIVATING PROTEIN-BINDING PROTEIN"/>
    <property type="match status" value="1"/>
</dbReference>
<comment type="caution">
    <text evidence="3">The sequence shown here is derived from an EMBL/GenBank/DDBJ whole genome shotgun (WGS) entry which is preliminary data.</text>
</comment>
<dbReference type="AlphaFoldDB" id="A0AAN9E1H5"/>
<dbReference type="PANTHER" id="PTHR10693:SF75">
    <property type="entry name" value="NUCLEAR TRANSPORT FACTOR 2"/>
    <property type="match status" value="1"/>
</dbReference>
<evidence type="ECO:0000256" key="1">
    <source>
        <dbReference type="ARBA" id="ARBA00022884"/>
    </source>
</evidence>